<dbReference type="RefSeq" id="WP_045808904.1">
    <property type="nucleotide sequence ID" value="NZ_LANX01000001.1"/>
</dbReference>
<dbReference type="GO" id="GO:0016301">
    <property type="term" value="F:kinase activity"/>
    <property type="evidence" value="ECO:0007669"/>
    <property type="project" value="UniProtKB-KW"/>
</dbReference>
<evidence type="ECO:0000256" key="2">
    <source>
        <dbReference type="ARBA" id="ARBA00005810"/>
    </source>
</evidence>
<dbReference type="GO" id="GO:0003848">
    <property type="term" value="F:2-amino-4-hydroxy-6-hydroxymethyldihydropteridine diphosphokinase activity"/>
    <property type="evidence" value="ECO:0007669"/>
    <property type="project" value="UniProtKB-EC"/>
</dbReference>
<comment type="caution">
    <text evidence="14">The sequence shown here is derived from an EMBL/GenBank/DDBJ whole genome shotgun (WGS) entry which is preliminary data.</text>
</comment>
<comment type="similarity">
    <text evidence="2">Belongs to the HPPK family.</text>
</comment>
<dbReference type="GO" id="GO:0046654">
    <property type="term" value="P:tetrahydrofolate biosynthetic process"/>
    <property type="evidence" value="ECO:0007669"/>
    <property type="project" value="UniProtKB-UniPathway"/>
</dbReference>
<keyword evidence="15" id="KW-1185">Reference proteome</keyword>
<dbReference type="Pfam" id="PF01288">
    <property type="entry name" value="HPPK"/>
    <property type="match status" value="1"/>
</dbReference>
<dbReference type="EC" id="2.7.6.3" evidence="3"/>
<name>A0A0F3NM40_9RICK</name>
<keyword evidence="8" id="KW-0067">ATP-binding</keyword>
<keyword evidence="6" id="KW-0547">Nucleotide-binding</keyword>
<evidence type="ECO:0000256" key="5">
    <source>
        <dbReference type="ARBA" id="ARBA00022679"/>
    </source>
</evidence>
<evidence type="ECO:0000256" key="11">
    <source>
        <dbReference type="ARBA" id="ARBA00029766"/>
    </source>
</evidence>
<keyword evidence="9" id="KW-0289">Folate biosynthesis</keyword>
<dbReference type="UniPathway" id="UPA00077">
    <property type="reaction ID" value="UER00155"/>
</dbReference>
<dbReference type="OrthoDB" id="9808041at2"/>
<dbReference type="EMBL" id="LANX01000001">
    <property type="protein sequence ID" value="KJV69118.1"/>
    <property type="molecule type" value="Genomic_DNA"/>
</dbReference>
<dbReference type="CDD" id="cd00483">
    <property type="entry name" value="HPPK"/>
    <property type="match status" value="1"/>
</dbReference>
<comment type="function">
    <text evidence="10">Catalyzes the transfer of pyrophosphate from adenosine triphosphate (ATP) to 6-hydroxymethyl-7,8-dihydropterin, an enzymatic step in folate biosynthesis pathway.</text>
</comment>
<organism evidence="14 15">
    <name type="scientific">Candidatus Neoehrlichia procyonis str. RAC413</name>
    <dbReference type="NCBI Taxonomy" id="1359163"/>
    <lineage>
        <taxon>Bacteria</taxon>
        <taxon>Pseudomonadati</taxon>
        <taxon>Pseudomonadota</taxon>
        <taxon>Alphaproteobacteria</taxon>
        <taxon>Rickettsiales</taxon>
        <taxon>Anaplasmataceae</taxon>
        <taxon>Candidatus Neoehrlichia</taxon>
    </lineage>
</organism>
<evidence type="ECO:0000313" key="14">
    <source>
        <dbReference type="EMBL" id="KJV69118.1"/>
    </source>
</evidence>
<comment type="pathway">
    <text evidence="1">Cofactor biosynthesis; tetrahydrofolate biosynthesis; 2-amino-4-hydroxy-6-hydroxymethyl-7,8-dihydropteridine diphosphate from 7,8-dihydroneopterin triphosphate: step 4/4.</text>
</comment>
<evidence type="ECO:0000256" key="6">
    <source>
        <dbReference type="ARBA" id="ARBA00022741"/>
    </source>
</evidence>
<dbReference type="Proteomes" id="UP000033562">
    <property type="component" value="Unassembled WGS sequence"/>
</dbReference>
<evidence type="ECO:0000256" key="7">
    <source>
        <dbReference type="ARBA" id="ARBA00022777"/>
    </source>
</evidence>
<dbReference type="GO" id="GO:0005524">
    <property type="term" value="F:ATP binding"/>
    <property type="evidence" value="ECO:0007669"/>
    <property type="project" value="UniProtKB-KW"/>
</dbReference>
<evidence type="ECO:0000256" key="8">
    <source>
        <dbReference type="ARBA" id="ARBA00022840"/>
    </source>
</evidence>
<gene>
    <name evidence="14" type="primary">folK</name>
    <name evidence="14" type="ORF">NLO413_0494</name>
</gene>
<keyword evidence="7 14" id="KW-0418">Kinase</keyword>
<reference evidence="14 15" key="1">
    <citation type="submission" date="2015-02" db="EMBL/GenBank/DDBJ databases">
        <title>Genome Sequencing of Rickettsiales.</title>
        <authorList>
            <person name="Daugherty S.C."/>
            <person name="Su Q."/>
            <person name="Abolude K."/>
            <person name="Beier-Sexton M."/>
            <person name="Carlyon J.A."/>
            <person name="Carter R."/>
            <person name="Day N.P."/>
            <person name="Dumler S.J."/>
            <person name="Dyachenko V."/>
            <person name="Godinez A."/>
            <person name="Kurtti T.J."/>
            <person name="Lichay M."/>
            <person name="Mullins K.E."/>
            <person name="Ott S."/>
            <person name="Pappas-Brown V."/>
            <person name="Paris D.H."/>
            <person name="Patel P."/>
            <person name="Richards A.L."/>
            <person name="Sadzewicz L."/>
            <person name="Sears K."/>
            <person name="Seidman D."/>
            <person name="Sengamalay N."/>
            <person name="Stenos J."/>
            <person name="Tallon L.J."/>
            <person name="Vincent G."/>
            <person name="Fraser C.M."/>
            <person name="Munderloh U."/>
            <person name="Dunning-Hotopp J.C."/>
        </authorList>
    </citation>
    <scope>NUCLEOTIDE SEQUENCE [LARGE SCALE GENOMIC DNA]</scope>
    <source>
        <strain evidence="14 15">RAC413</strain>
    </source>
</reference>
<dbReference type="NCBIfam" id="TIGR01498">
    <property type="entry name" value="folK"/>
    <property type="match status" value="1"/>
</dbReference>
<evidence type="ECO:0000259" key="13">
    <source>
        <dbReference type="Pfam" id="PF01288"/>
    </source>
</evidence>
<dbReference type="InterPro" id="IPR000550">
    <property type="entry name" value="Hppk"/>
</dbReference>
<dbReference type="AlphaFoldDB" id="A0A0F3NM40"/>
<feature type="domain" description="7,8-dihydro-6-hydroxymethylpterin-pyrophosphokinase" evidence="13">
    <location>
        <begin position="8"/>
        <end position="137"/>
    </location>
</feature>
<evidence type="ECO:0000256" key="10">
    <source>
        <dbReference type="ARBA" id="ARBA00029409"/>
    </source>
</evidence>
<dbReference type="GO" id="GO:0046656">
    <property type="term" value="P:folic acid biosynthetic process"/>
    <property type="evidence" value="ECO:0007669"/>
    <property type="project" value="UniProtKB-KW"/>
</dbReference>
<accession>A0A0F3NM40</accession>
<evidence type="ECO:0000256" key="12">
    <source>
        <dbReference type="ARBA" id="ARBA00033413"/>
    </source>
</evidence>
<evidence type="ECO:0000256" key="4">
    <source>
        <dbReference type="ARBA" id="ARBA00016218"/>
    </source>
</evidence>
<dbReference type="PANTHER" id="PTHR43071:SF1">
    <property type="entry name" value="2-AMINO-4-HYDROXY-6-HYDROXYMETHYLDIHYDROPTERIDINE PYROPHOSPHOKINASE"/>
    <property type="match status" value="1"/>
</dbReference>
<dbReference type="PANTHER" id="PTHR43071">
    <property type="entry name" value="2-AMINO-4-HYDROXY-6-HYDROXYMETHYLDIHYDROPTERIDINE PYROPHOSPHOKINASE"/>
    <property type="match status" value="1"/>
</dbReference>
<evidence type="ECO:0000256" key="1">
    <source>
        <dbReference type="ARBA" id="ARBA00005051"/>
    </source>
</evidence>
<proteinExistence type="inferred from homology"/>
<evidence type="ECO:0000256" key="9">
    <source>
        <dbReference type="ARBA" id="ARBA00022909"/>
    </source>
</evidence>
<dbReference type="PATRIC" id="fig|1359163.3.peg.484"/>
<protein>
    <recommendedName>
        <fullName evidence="4">2-amino-4-hydroxy-6-hydroxymethyldihydropteridine pyrophosphokinase</fullName>
        <ecNumber evidence="3">2.7.6.3</ecNumber>
    </recommendedName>
    <alternativeName>
        <fullName evidence="11">6-hydroxymethyl-7,8-dihydropterin pyrophosphokinase</fullName>
    </alternativeName>
    <alternativeName>
        <fullName evidence="12">7,8-dihydro-6-hydroxymethylpterin-pyrophosphokinase</fullName>
    </alternativeName>
</protein>
<dbReference type="InterPro" id="IPR035907">
    <property type="entry name" value="Hppk_sf"/>
</dbReference>
<keyword evidence="5 14" id="KW-0808">Transferase</keyword>
<dbReference type="STRING" id="1359163.NLO413_0494"/>
<evidence type="ECO:0000313" key="15">
    <source>
        <dbReference type="Proteomes" id="UP000033562"/>
    </source>
</evidence>
<sequence length="186" mass="21390">MKSYGIVVLSLGSNLGYRLSNIQLAIRMLPIVNKVCSCVYESEALLPHGAPISWNIPFLNMAVAGYTDLSPFALLCHIKKIENFLGRRNKEFWSPRTIDIDIILWNNVIINDETLQIPHQHMRYRDFVLIPICDICPQFTHNVFNISINTMLLDITQVNLVQRLNSTNFILHPFSPQVHITHPLNR</sequence>
<dbReference type="SUPFAM" id="SSF55083">
    <property type="entry name" value="6-hydroxymethyl-7,8-dihydropterin pyrophosphokinase, HPPK"/>
    <property type="match status" value="1"/>
</dbReference>
<evidence type="ECO:0000256" key="3">
    <source>
        <dbReference type="ARBA" id="ARBA00013253"/>
    </source>
</evidence>
<dbReference type="Gene3D" id="3.30.70.560">
    <property type="entry name" value="7,8-Dihydro-6-hydroxymethylpterin-pyrophosphokinase HPPK"/>
    <property type="match status" value="1"/>
</dbReference>